<evidence type="ECO:0000256" key="4">
    <source>
        <dbReference type="ARBA" id="ARBA00022692"/>
    </source>
</evidence>
<organism evidence="8 9">
    <name type="scientific">Leersia perrieri</name>
    <dbReference type="NCBI Taxonomy" id="77586"/>
    <lineage>
        <taxon>Eukaryota</taxon>
        <taxon>Viridiplantae</taxon>
        <taxon>Streptophyta</taxon>
        <taxon>Embryophyta</taxon>
        <taxon>Tracheophyta</taxon>
        <taxon>Spermatophyta</taxon>
        <taxon>Magnoliopsida</taxon>
        <taxon>Liliopsida</taxon>
        <taxon>Poales</taxon>
        <taxon>Poaceae</taxon>
        <taxon>BOP clade</taxon>
        <taxon>Oryzoideae</taxon>
        <taxon>Oryzeae</taxon>
        <taxon>Oryzinae</taxon>
        <taxon>Leersia</taxon>
    </lineage>
</organism>
<dbReference type="PANTHER" id="PTHR31645">
    <property type="entry name" value="OLIGOPEPTIDE TRANSPORTER YGL114W-RELATED"/>
    <property type="match status" value="1"/>
</dbReference>
<feature type="transmembrane region" description="Helical" evidence="7">
    <location>
        <begin position="146"/>
        <end position="171"/>
    </location>
</feature>
<protein>
    <submittedName>
        <fullName evidence="8">Uncharacterized protein</fullName>
    </submittedName>
</protein>
<dbReference type="STRING" id="77586.A0A0D9UYU2"/>
<dbReference type="HOGENOM" id="CLU_015477_2_0_1"/>
<feature type="transmembrane region" description="Helical" evidence="7">
    <location>
        <begin position="60"/>
        <end position="80"/>
    </location>
</feature>
<dbReference type="eggNOG" id="ENOG502QQ2H">
    <property type="taxonomic scope" value="Eukaryota"/>
</dbReference>
<feature type="transmembrane region" description="Helical" evidence="7">
    <location>
        <begin position="260"/>
        <end position="287"/>
    </location>
</feature>
<feature type="transmembrane region" description="Helical" evidence="7">
    <location>
        <begin position="387"/>
        <end position="407"/>
    </location>
</feature>
<evidence type="ECO:0000256" key="2">
    <source>
        <dbReference type="ARBA" id="ARBA00010276"/>
    </source>
</evidence>
<reference evidence="9" key="2">
    <citation type="submission" date="2013-12" db="EMBL/GenBank/DDBJ databases">
        <authorList>
            <person name="Yu Y."/>
            <person name="Lee S."/>
            <person name="de Baynast K."/>
            <person name="Wissotski M."/>
            <person name="Liu L."/>
            <person name="Talag J."/>
            <person name="Goicoechea J."/>
            <person name="Angelova A."/>
            <person name="Jetty R."/>
            <person name="Kudrna D."/>
            <person name="Golser W."/>
            <person name="Rivera L."/>
            <person name="Zhang J."/>
            <person name="Wing R."/>
        </authorList>
    </citation>
    <scope>NUCLEOTIDE SEQUENCE</scope>
</reference>
<keyword evidence="3" id="KW-0813">Transport</keyword>
<evidence type="ECO:0000256" key="5">
    <source>
        <dbReference type="ARBA" id="ARBA00022989"/>
    </source>
</evidence>
<comment type="similarity">
    <text evidence="2">Belongs to the YSL (TC 2.A.67.2) family.</text>
</comment>
<feature type="transmembrane region" description="Helical" evidence="7">
    <location>
        <begin position="562"/>
        <end position="582"/>
    </location>
</feature>
<reference evidence="8 9" key="1">
    <citation type="submission" date="2012-08" db="EMBL/GenBank/DDBJ databases">
        <title>Oryza genome evolution.</title>
        <authorList>
            <person name="Wing R.A."/>
        </authorList>
    </citation>
    <scope>NUCLEOTIDE SEQUENCE</scope>
</reference>
<proteinExistence type="inferred from homology"/>
<dbReference type="EnsemblPlants" id="LPERR01G08290.1">
    <property type="protein sequence ID" value="LPERR01G08290.1"/>
    <property type="gene ID" value="LPERR01G08290"/>
</dbReference>
<feature type="transmembrane region" description="Helical" evidence="7">
    <location>
        <begin position="103"/>
        <end position="126"/>
    </location>
</feature>
<evidence type="ECO:0000256" key="7">
    <source>
        <dbReference type="SAM" id="Phobius"/>
    </source>
</evidence>
<sequence length="697" mass="74494">MADTATGDRSSPQEHEPLSVEAAFAGQPPPPWWQQVTARSVAVSAVLGTMFSFMSMRTGLTVGMVPSFNMSASLLSYFVVRSWTQLMSRCGVASRPFTRQENVVVQTCVISCATLSLYGGFTSYLVAMTPTVAKLAGEPADGQDVYALHAGKIMAFLFLVSFSSVLCTLPLRKIMIVEYKLTYPTGSAVAGIVNSFHTPMGAVTARRQVMALFKSLAGSFTWSFFQWFYTAGDGCGFQSFPLFGLKAYHEKFYFDFSANLVGVGMLCSHLVNFSMLLGSIVSSWFIWPALQAKQGTWYTEPSPTSFKGLNGYKVPMGISLVIGDCLFQLGTIIVKATRHYLKGRQNDPVGITGDGDDADADEHKLQAKYDERRRNQVFLGDGIPDHFAVAGYVALAALSTALVPRIFPGTIRHQHVAAAYAAAPLLAFCNSYASGVLDWSLVYVYGKLSILAIGAWAGGVVAGLAACGVMVVIIGNSCELMHDFKTGYLTLTSPVSMFASQVIGTALGCVINPSVFLTFQRLAGGADMLGEPGSPYPAPTATVYRAIAVLGVEGVAALPRHAVALCGACLAAAVCLDVAAAAARARRWRVGGWVPNPMAMAIPFFVGPTFAIDMCVGSLVVMAWRRLDKKGASTMAVVVASGLICGDGLWALPSSVLTMLKVQPPICMKFLSSNQSQEMGLHFVPTPDGHLEVPMNR</sequence>
<dbReference type="Pfam" id="PF03169">
    <property type="entry name" value="OPT"/>
    <property type="match status" value="1"/>
</dbReference>
<feature type="transmembrane region" description="Helical" evidence="7">
    <location>
        <begin position="448"/>
        <end position="474"/>
    </location>
</feature>
<name>A0A0D9UYU2_9ORYZ</name>
<evidence type="ECO:0000256" key="1">
    <source>
        <dbReference type="ARBA" id="ARBA00004141"/>
    </source>
</evidence>
<evidence type="ECO:0000313" key="8">
    <source>
        <dbReference type="EnsemblPlants" id="LPERR01G08290.1"/>
    </source>
</evidence>
<keyword evidence="9" id="KW-1185">Reference proteome</keyword>
<dbReference type="NCBIfam" id="TIGR00728">
    <property type="entry name" value="OPT_sfam"/>
    <property type="match status" value="1"/>
</dbReference>
<evidence type="ECO:0000313" key="9">
    <source>
        <dbReference type="Proteomes" id="UP000032180"/>
    </source>
</evidence>
<keyword evidence="4 7" id="KW-0812">Transmembrane</keyword>
<keyword evidence="6 7" id="KW-0472">Membrane</keyword>
<keyword evidence="5 7" id="KW-1133">Transmembrane helix</keyword>
<feature type="transmembrane region" description="Helical" evidence="7">
    <location>
        <begin position="495"/>
        <end position="516"/>
    </location>
</feature>
<dbReference type="InterPro" id="IPR004813">
    <property type="entry name" value="OPT"/>
</dbReference>
<evidence type="ECO:0000256" key="6">
    <source>
        <dbReference type="ARBA" id="ARBA00023136"/>
    </source>
</evidence>
<dbReference type="Gramene" id="LPERR01G08290.1">
    <property type="protein sequence ID" value="LPERR01G08290.1"/>
    <property type="gene ID" value="LPERR01G08290"/>
</dbReference>
<dbReference type="InterPro" id="IPR045035">
    <property type="entry name" value="YSL-like"/>
</dbReference>
<dbReference type="GO" id="GO:0035673">
    <property type="term" value="F:oligopeptide transmembrane transporter activity"/>
    <property type="evidence" value="ECO:0007669"/>
    <property type="project" value="InterPro"/>
</dbReference>
<evidence type="ECO:0000256" key="3">
    <source>
        <dbReference type="ARBA" id="ARBA00022448"/>
    </source>
</evidence>
<comment type="subcellular location">
    <subcellularLocation>
        <location evidence="1">Membrane</location>
        <topology evidence="1">Multi-pass membrane protein</topology>
    </subcellularLocation>
</comment>
<feature type="transmembrane region" description="Helical" evidence="7">
    <location>
        <begin position="631"/>
        <end position="652"/>
    </location>
</feature>
<dbReference type="GO" id="GO:0016020">
    <property type="term" value="C:membrane"/>
    <property type="evidence" value="ECO:0007669"/>
    <property type="project" value="UniProtKB-SubCell"/>
</dbReference>
<dbReference type="AlphaFoldDB" id="A0A0D9UYU2"/>
<reference evidence="8" key="3">
    <citation type="submission" date="2015-04" db="UniProtKB">
        <authorList>
            <consortium name="EnsemblPlants"/>
        </authorList>
    </citation>
    <scope>IDENTIFICATION</scope>
</reference>
<accession>A0A0D9UYU2</accession>
<dbReference type="PANTHER" id="PTHR31645:SF83">
    <property type="entry name" value="METAL-NICOTIANAMINE TRANSPORTER YSL1-RELATED"/>
    <property type="match status" value="1"/>
</dbReference>
<dbReference type="Proteomes" id="UP000032180">
    <property type="component" value="Chromosome 1"/>
</dbReference>
<feature type="transmembrane region" description="Helical" evidence="7">
    <location>
        <begin position="419"/>
        <end position="442"/>
    </location>
</feature>